<dbReference type="EC" id="2.7.13.3" evidence="3"/>
<dbReference type="RefSeq" id="WP_103918499.1">
    <property type="nucleotide sequence ID" value="NZ_FMSV02000051.1"/>
</dbReference>
<dbReference type="PROSITE" id="PS50112">
    <property type="entry name" value="PAS"/>
    <property type="match status" value="1"/>
</dbReference>
<dbReference type="FunFam" id="3.30.565.10:FF:000010">
    <property type="entry name" value="Sensor histidine kinase RcsC"/>
    <property type="match status" value="1"/>
</dbReference>
<feature type="domain" description="PAC" evidence="17">
    <location>
        <begin position="315"/>
        <end position="367"/>
    </location>
</feature>
<dbReference type="Gene3D" id="3.40.50.2300">
    <property type="match status" value="1"/>
</dbReference>
<dbReference type="InterPro" id="IPR003660">
    <property type="entry name" value="HAMP_dom"/>
</dbReference>
<dbReference type="PROSITE" id="PS50110">
    <property type="entry name" value="RESPONSE_REGULATORY"/>
    <property type="match status" value="1"/>
</dbReference>
<evidence type="ECO:0000256" key="9">
    <source>
        <dbReference type="ARBA" id="ARBA00023012"/>
    </source>
</evidence>
<dbReference type="PROSITE" id="PS50109">
    <property type="entry name" value="HIS_KIN"/>
    <property type="match status" value="1"/>
</dbReference>
<evidence type="ECO:0000256" key="10">
    <source>
        <dbReference type="ARBA" id="ARBA00023136"/>
    </source>
</evidence>
<dbReference type="InterPro" id="IPR000014">
    <property type="entry name" value="PAS"/>
</dbReference>
<organism evidence="19 20">
    <name type="scientific">Candidatus Venteria ishoeyi</name>
    <dbReference type="NCBI Taxonomy" id="1899563"/>
    <lineage>
        <taxon>Bacteria</taxon>
        <taxon>Pseudomonadati</taxon>
        <taxon>Pseudomonadota</taxon>
        <taxon>Gammaproteobacteria</taxon>
        <taxon>Thiotrichales</taxon>
        <taxon>Thiotrichaceae</taxon>
        <taxon>Venteria</taxon>
    </lineage>
</organism>
<dbReference type="PRINTS" id="PR00344">
    <property type="entry name" value="BCTRLSENSOR"/>
</dbReference>
<feature type="transmembrane region" description="Helical" evidence="13">
    <location>
        <begin position="16"/>
        <end position="38"/>
    </location>
</feature>
<evidence type="ECO:0000256" key="3">
    <source>
        <dbReference type="ARBA" id="ARBA00012438"/>
    </source>
</evidence>
<gene>
    <name evidence="19" type="primary">luxQ_3</name>
    <name evidence="19" type="ORF">MBHS_00276</name>
</gene>
<feature type="transmembrane region" description="Helical" evidence="13">
    <location>
        <begin position="162"/>
        <end position="181"/>
    </location>
</feature>
<dbReference type="PANTHER" id="PTHR43047">
    <property type="entry name" value="TWO-COMPONENT HISTIDINE PROTEIN KINASE"/>
    <property type="match status" value="1"/>
</dbReference>
<dbReference type="PROSITE" id="PS50885">
    <property type="entry name" value="HAMP"/>
    <property type="match status" value="1"/>
</dbReference>
<evidence type="ECO:0000256" key="8">
    <source>
        <dbReference type="ARBA" id="ARBA00022840"/>
    </source>
</evidence>
<evidence type="ECO:0000259" key="17">
    <source>
        <dbReference type="PROSITE" id="PS50113"/>
    </source>
</evidence>
<dbReference type="PROSITE" id="PS50113">
    <property type="entry name" value="PAC"/>
    <property type="match status" value="1"/>
</dbReference>
<evidence type="ECO:0000259" key="14">
    <source>
        <dbReference type="PROSITE" id="PS50109"/>
    </source>
</evidence>
<evidence type="ECO:0000256" key="2">
    <source>
        <dbReference type="ARBA" id="ARBA00004370"/>
    </source>
</evidence>
<dbReference type="Gene3D" id="3.30.565.10">
    <property type="entry name" value="Histidine kinase-like ATPase, C-terminal domain"/>
    <property type="match status" value="1"/>
</dbReference>
<keyword evidence="11" id="KW-0131">Cell cycle</keyword>
<dbReference type="SUPFAM" id="SSF52172">
    <property type="entry name" value="CheY-like"/>
    <property type="match status" value="1"/>
</dbReference>
<keyword evidence="4 12" id="KW-0597">Phosphoprotein</keyword>
<dbReference type="CDD" id="cd17546">
    <property type="entry name" value="REC_hyHK_CKI1_RcsC-like"/>
    <property type="match status" value="1"/>
</dbReference>
<comment type="subcellular location">
    <subcellularLocation>
        <location evidence="2">Membrane</location>
    </subcellularLocation>
</comment>
<dbReference type="Pfam" id="PF02518">
    <property type="entry name" value="HATPase_c"/>
    <property type="match status" value="1"/>
</dbReference>
<dbReference type="Pfam" id="PF00072">
    <property type="entry name" value="Response_reg"/>
    <property type="match status" value="1"/>
</dbReference>
<dbReference type="InterPro" id="IPR036097">
    <property type="entry name" value="HisK_dim/P_sf"/>
</dbReference>
<dbReference type="Gene3D" id="1.10.287.130">
    <property type="match status" value="1"/>
</dbReference>
<dbReference type="InterPro" id="IPR035965">
    <property type="entry name" value="PAS-like_dom_sf"/>
</dbReference>
<dbReference type="CDD" id="cd16922">
    <property type="entry name" value="HATPase_EvgS-ArcB-TorS-like"/>
    <property type="match status" value="1"/>
</dbReference>
<keyword evidence="8" id="KW-0067">ATP-binding</keyword>
<dbReference type="InterPro" id="IPR003661">
    <property type="entry name" value="HisK_dim/P_dom"/>
</dbReference>
<dbReference type="SUPFAM" id="SSF55785">
    <property type="entry name" value="PYP-like sensor domain (PAS domain)"/>
    <property type="match status" value="1"/>
</dbReference>
<evidence type="ECO:0000256" key="12">
    <source>
        <dbReference type="PROSITE-ProRule" id="PRU00169"/>
    </source>
</evidence>
<sequence>MTKQWSLLNLTIQSKLLLMTGIVTFIALLLASGIQILYERHAFKQHTVEEIGVLAKAIANRSTAAILFNDHKVASENLAALSLHTNIDHACLYRSDGSLFAKYTRGNHAVCPPAPLATGFKFHQHVLELTQLVTIEDKHLGSIHVHANLEALTAATINHISVTVLAMLAAIILAFISAKWMQGLISKPIAHLAAVARQVTETRDYDIRAEKHAKDEIGQLVDSFNTMLATIRAGNISLRESRERFQALTESTSDWIWEVDAQGTYTYASPRVEALLGYTPEEIIGKTPFHLMLPGEARQVEKKFAAFAQAGQPFEGIENSNIHKDGRYIILESSGVPIFTETGQLRGYRGIDRDMTERKYLAKELDKHRHHLEELVRERTTQLAEQRARAEAANHAKSMFLANMSHELRTPLNAILGFSELMQQNHELPDFAQKNLKIINSSGQHLLTLINDILDMSKIEAGKMKLEQETFSLVAMTEDITDMMRHRAQEKGLELNIEQDASVPQNICGDASKLRQIFINLLSNAVKFTAMGKVSLRLSVSDRNPVEKTQTATSLQILHVEVEDTGSGIAEHDLPHLFQPFEQLASSLEQKGTGLGLTITKQFVEMMGGNINVNSTPGQGSLFVIELPVTPVSVVKPSEFTTPGTVIGLKPGQAEYRILIVEDQAENRLLLKTLLEQAGLKTSEAIDGHQAIAQFKSWHPHFIWMDQCLPGMDGKEITRHIRELPDGKSVKIAAITASAFEEEREQILASGMDDYIRKPFHSSEIFDCLHRLLDIEFIYEQTQAREPRVVAERLSVAHFKQLPEPLFNTLHQAVLMLDMEKCNDAIKQIADIDSMLADLLKYYCEKYEFQAILEPLEEKRFPD</sequence>
<keyword evidence="9" id="KW-0902">Two-component regulatory system</keyword>
<dbReference type="CDD" id="cd00130">
    <property type="entry name" value="PAS"/>
    <property type="match status" value="1"/>
</dbReference>
<dbReference type="GO" id="GO:0000155">
    <property type="term" value="F:phosphorelay sensor kinase activity"/>
    <property type="evidence" value="ECO:0007669"/>
    <property type="project" value="InterPro"/>
</dbReference>
<dbReference type="InterPro" id="IPR011006">
    <property type="entry name" value="CheY-like_superfamily"/>
</dbReference>
<feature type="modified residue" description="4-aspartylphosphate" evidence="12">
    <location>
        <position position="706"/>
    </location>
</feature>
<name>A0A1H6F2T1_9GAMM</name>
<dbReference type="InterPro" id="IPR001610">
    <property type="entry name" value="PAC"/>
</dbReference>
<evidence type="ECO:0000259" key="15">
    <source>
        <dbReference type="PROSITE" id="PS50110"/>
    </source>
</evidence>
<accession>A0A1H6F2T1</accession>
<dbReference type="GO" id="GO:0005886">
    <property type="term" value="C:plasma membrane"/>
    <property type="evidence" value="ECO:0007669"/>
    <property type="project" value="TreeGrafter"/>
</dbReference>
<keyword evidence="6" id="KW-0547">Nucleotide-binding</keyword>
<reference evidence="19 20" key="1">
    <citation type="submission" date="2016-10" db="EMBL/GenBank/DDBJ databases">
        <authorList>
            <person name="de Groot N.N."/>
        </authorList>
    </citation>
    <scope>NUCLEOTIDE SEQUENCE [LARGE SCALE GENOMIC DNA]</scope>
    <source>
        <strain evidence="19">MBHS1</strain>
    </source>
</reference>
<dbReference type="InterPro" id="IPR004358">
    <property type="entry name" value="Sig_transdc_His_kin-like_C"/>
</dbReference>
<keyword evidence="7 19" id="KW-0418">Kinase</keyword>
<dbReference type="InterPro" id="IPR005467">
    <property type="entry name" value="His_kinase_dom"/>
</dbReference>
<dbReference type="InterPro" id="IPR003594">
    <property type="entry name" value="HATPase_dom"/>
</dbReference>
<dbReference type="InterPro" id="IPR033417">
    <property type="entry name" value="CHASE8"/>
</dbReference>
<protein>
    <recommendedName>
        <fullName evidence="3">histidine kinase</fullName>
        <ecNumber evidence="3">2.7.13.3</ecNumber>
    </recommendedName>
</protein>
<dbReference type="Gene3D" id="3.30.450.20">
    <property type="entry name" value="PAS domain"/>
    <property type="match status" value="1"/>
</dbReference>
<comment type="catalytic activity">
    <reaction evidence="1">
        <text>ATP + protein L-histidine = ADP + protein N-phospho-L-histidine.</text>
        <dbReference type="EC" id="2.7.13.3"/>
    </reaction>
</comment>
<evidence type="ECO:0000259" key="16">
    <source>
        <dbReference type="PROSITE" id="PS50112"/>
    </source>
</evidence>
<dbReference type="SMART" id="SM00388">
    <property type="entry name" value="HisKA"/>
    <property type="match status" value="1"/>
</dbReference>
<evidence type="ECO:0000259" key="18">
    <source>
        <dbReference type="PROSITE" id="PS50885"/>
    </source>
</evidence>
<keyword evidence="20" id="KW-1185">Reference proteome</keyword>
<dbReference type="CDD" id="cd06225">
    <property type="entry name" value="HAMP"/>
    <property type="match status" value="1"/>
</dbReference>
<dbReference type="CDD" id="cd00082">
    <property type="entry name" value="HisKA"/>
    <property type="match status" value="1"/>
</dbReference>
<proteinExistence type="predicted"/>
<dbReference type="Gene3D" id="6.10.340.10">
    <property type="match status" value="1"/>
</dbReference>
<dbReference type="SMART" id="SM00091">
    <property type="entry name" value="PAS"/>
    <property type="match status" value="1"/>
</dbReference>
<evidence type="ECO:0000256" key="4">
    <source>
        <dbReference type="ARBA" id="ARBA00022553"/>
    </source>
</evidence>
<evidence type="ECO:0000256" key="1">
    <source>
        <dbReference type="ARBA" id="ARBA00000085"/>
    </source>
</evidence>
<dbReference type="Pfam" id="PF17152">
    <property type="entry name" value="CHASE8"/>
    <property type="match status" value="1"/>
</dbReference>
<dbReference type="Pfam" id="PF08447">
    <property type="entry name" value="PAS_3"/>
    <property type="match status" value="1"/>
</dbReference>
<dbReference type="FunFam" id="1.10.287.130:FF:000038">
    <property type="entry name" value="Sensory transduction histidine kinase"/>
    <property type="match status" value="1"/>
</dbReference>
<dbReference type="Proteomes" id="UP000236724">
    <property type="component" value="Unassembled WGS sequence"/>
</dbReference>
<evidence type="ECO:0000256" key="6">
    <source>
        <dbReference type="ARBA" id="ARBA00022741"/>
    </source>
</evidence>
<dbReference type="AlphaFoldDB" id="A0A1H6F2T1"/>
<keyword evidence="5 19" id="KW-0808">Transferase</keyword>
<dbReference type="Pfam" id="PF00672">
    <property type="entry name" value="HAMP"/>
    <property type="match status" value="1"/>
</dbReference>
<dbReference type="SUPFAM" id="SSF158472">
    <property type="entry name" value="HAMP domain-like"/>
    <property type="match status" value="1"/>
</dbReference>
<dbReference type="GO" id="GO:0009927">
    <property type="term" value="F:histidine phosphotransfer kinase activity"/>
    <property type="evidence" value="ECO:0007669"/>
    <property type="project" value="TreeGrafter"/>
</dbReference>
<dbReference type="PANTHER" id="PTHR43047:SF72">
    <property type="entry name" value="OSMOSENSING HISTIDINE PROTEIN KINASE SLN1"/>
    <property type="match status" value="1"/>
</dbReference>
<feature type="domain" description="HAMP" evidence="18">
    <location>
        <begin position="183"/>
        <end position="236"/>
    </location>
</feature>
<feature type="domain" description="PAS" evidence="16">
    <location>
        <begin position="241"/>
        <end position="311"/>
    </location>
</feature>
<evidence type="ECO:0000256" key="13">
    <source>
        <dbReference type="SAM" id="Phobius"/>
    </source>
</evidence>
<evidence type="ECO:0000313" key="20">
    <source>
        <dbReference type="Proteomes" id="UP000236724"/>
    </source>
</evidence>
<dbReference type="InterPro" id="IPR001789">
    <property type="entry name" value="Sig_transdc_resp-reg_receiver"/>
</dbReference>
<evidence type="ECO:0000313" key="19">
    <source>
        <dbReference type="EMBL" id="SEH04430.1"/>
    </source>
</evidence>
<dbReference type="SMART" id="SM00304">
    <property type="entry name" value="HAMP"/>
    <property type="match status" value="1"/>
</dbReference>
<dbReference type="InterPro" id="IPR036890">
    <property type="entry name" value="HATPase_C_sf"/>
</dbReference>
<keyword evidence="13" id="KW-1133">Transmembrane helix</keyword>
<dbReference type="GO" id="GO:0005524">
    <property type="term" value="F:ATP binding"/>
    <property type="evidence" value="ECO:0007669"/>
    <property type="project" value="UniProtKB-KW"/>
</dbReference>
<dbReference type="SUPFAM" id="SSF55874">
    <property type="entry name" value="ATPase domain of HSP90 chaperone/DNA topoisomerase II/histidine kinase"/>
    <property type="match status" value="1"/>
</dbReference>
<evidence type="ECO:0000256" key="11">
    <source>
        <dbReference type="ARBA" id="ARBA00023306"/>
    </source>
</evidence>
<keyword evidence="10 13" id="KW-0472">Membrane</keyword>
<dbReference type="SMART" id="SM00387">
    <property type="entry name" value="HATPase_c"/>
    <property type="match status" value="1"/>
</dbReference>
<feature type="domain" description="Response regulatory" evidence="15">
    <location>
        <begin position="657"/>
        <end position="773"/>
    </location>
</feature>
<evidence type="ECO:0000256" key="5">
    <source>
        <dbReference type="ARBA" id="ARBA00022679"/>
    </source>
</evidence>
<dbReference type="InterPro" id="IPR000700">
    <property type="entry name" value="PAS-assoc_C"/>
</dbReference>
<evidence type="ECO:0000256" key="7">
    <source>
        <dbReference type="ARBA" id="ARBA00022777"/>
    </source>
</evidence>
<dbReference type="OrthoDB" id="9792854at2"/>
<keyword evidence="13" id="KW-0812">Transmembrane</keyword>
<dbReference type="NCBIfam" id="TIGR00229">
    <property type="entry name" value="sensory_box"/>
    <property type="match status" value="1"/>
</dbReference>
<dbReference type="SUPFAM" id="SSF47384">
    <property type="entry name" value="Homodimeric domain of signal transducing histidine kinase"/>
    <property type="match status" value="1"/>
</dbReference>
<dbReference type="Pfam" id="PF00512">
    <property type="entry name" value="HisKA"/>
    <property type="match status" value="1"/>
</dbReference>
<dbReference type="SMART" id="SM00448">
    <property type="entry name" value="REC"/>
    <property type="match status" value="1"/>
</dbReference>
<feature type="domain" description="Histidine kinase" evidence="14">
    <location>
        <begin position="403"/>
        <end position="631"/>
    </location>
</feature>
<dbReference type="EMBL" id="FMSV02000051">
    <property type="protein sequence ID" value="SEH04430.1"/>
    <property type="molecule type" value="Genomic_DNA"/>
</dbReference>
<dbReference type="InterPro" id="IPR013655">
    <property type="entry name" value="PAS_fold_3"/>
</dbReference>
<dbReference type="SMART" id="SM00086">
    <property type="entry name" value="PAC"/>
    <property type="match status" value="1"/>
</dbReference>